<proteinExistence type="predicted"/>
<keyword evidence="2" id="KW-1185">Reference proteome</keyword>
<accession>A0AAJ7L3N6</accession>
<feature type="compositionally biased region" description="Basic and acidic residues" evidence="1">
    <location>
        <begin position="47"/>
        <end position="57"/>
    </location>
</feature>
<evidence type="ECO:0000256" key="1">
    <source>
        <dbReference type="SAM" id="MobiDB-lite"/>
    </source>
</evidence>
<name>A0AAJ7L3N6_9ACAR</name>
<evidence type="ECO:0000313" key="3">
    <source>
        <dbReference type="RefSeq" id="XP_018494655.1"/>
    </source>
</evidence>
<protein>
    <submittedName>
        <fullName evidence="3">Uncharacterized protein LOC108864135</fullName>
    </submittedName>
</protein>
<dbReference type="AlphaFoldDB" id="A0AAJ7L3N6"/>
<gene>
    <name evidence="3" type="primary">LOC108864135</name>
</gene>
<reference evidence="3" key="1">
    <citation type="submission" date="2025-08" db="UniProtKB">
        <authorList>
            <consortium name="RefSeq"/>
        </authorList>
    </citation>
    <scope>IDENTIFICATION</scope>
</reference>
<dbReference type="KEGG" id="goe:108864135"/>
<dbReference type="Proteomes" id="UP000694867">
    <property type="component" value="Unplaced"/>
</dbReference>
<evidence type="ECO:0000313" key="2">
    <source>
        <dbReference type="Proteomes" id="UP000694867"/>
    </source>
</evidence>
<organism evidence="2 3">
    <name type="scientific">Galendromus occidentalis</name>
    <name type="common">western predatory mite</name>
    <dbReference type="NCBI Taxonomy" id="34638"/>
    <lineage>
        <taxon>Eukaryota</taxon>
        <taxon>Metazoa</taxon>
        <taxon>Ecdysozoa</taxon>
        <taxon>Arthropoda</taxon>
        <taxon>Chelicerata</taxon>
        <taxon>Arachnida</taxon>
        <taxon>Acari</taxon>
        <taxon>Parasitiformes</taxon>
        <taxon>Mesostigmata</taxon>
        <taxon>Gamasina</taxon>
        <taxon>Phytoseioidea</taxon>
        <taxon>Phytoseiidae</taxon>
        <taxon>Typhlodrominae</taxon>
        <taxon>Galendromus</taxon>
    </lineage>
</organism>
<dbReference type="RefSeq" id="XP_018494655.1">
    <property type="nucleotide sequence ID" value="XM_018639139.1"/>
</dbReference>
<feature type="region of interest" description="Disordered" evidence="1">
    <location>
        <begin position="31"/>
        <end position="57"/>
    </location>
</feature>
<dbReference type="GeneID" id="108864135"/>
<sequence length="110" mass="12054">MIVRLRLCVESNKSASNSTIVVSLGNLIDSDTGSPVAAMTRATSNPSRKEQPGNNDDEHVVFAVTTLKRENTVMTECDSRPVYMNLAASVPFLAPQIRNFRPFGFCCTIM</sequence>